<organism evidence="2">
    <name type="scientific">freshwater metagenome</name>
    <dbReference type="NCBI Taxonomy" id="449393"/>
    <lineage>
        <taxon>unclassified sequences</taxon>
        <taxon>metagenomes</taxon>
        <taxon>ecological metagenomes</taxon>
    </lineage>
</organism>
<dbReference type="EMBL" id="CAFBNR010000094">
    <property type="protein sequence ID" value="CAB4967491.1"/>
    <property type="molecule type" value="Genomic_DNA"/>
</dbReference>
<evidence type="ECO:0000256" key="1">
    <source>
        <dbReference type="SAM" id="Phobius"/>
    </source>
</evidence>
<proteinExistence type="predicted"/>
<dbReference type="EMBL" id="CAFBMJ010000115">
    <property type="protein sequence ID" value="CAB4909245.1"/>
    <property type="molecule type" value="Genomic_DNA"/>
</dbReference>
<accession>A0A6J7GXG6</accession>
<dbReference type="AlphaFoldDB" id="A0A6J7GXG6"/>
<keyword evidence="1" id="KW-0472">Membrane</keyword>
<feature type="transmembrane region" description="Helical" evidence="1">
    <location>
        <begin position="209"/>
        <end position="231"/>
    </location>
</feature>
<reference evidence="2" key="1">
    <citation type="submission" date="2020-05" db="EMBL/GenBank/DDBJ databases">
        <authorList>
            <person name="Chiriac C."/>
            <person name="Salcher M."/>
            <person name="Ghai R."/>
            <person name="Kavagutti S V."/>
        </authorList>
    </citation>
    <scope>NUCLEOTIDE SEQUENCE</scope>
</reference>
<keyword evidence="1" id="KW-0812">Transmembrane</keyword>
<keyword evidence="1" id="KW-1133">Transmembrane helix</keyword>
<sequence>MFVRTRMVFASAAIVMSSFLFTPTFSVGATVPPAPPVDTVAPVIVATGDSVPDEQGVITGVVETTLPINSSAETTIPAGCAIPIAPQMVFVGELLSIADTTATFRVIQVRAGTASGYINNDTVEVRYGQDTKFLDKGTHYIVGAASDPFSPLLVSKVRENAPLFGGDAVVGINGATGVCPNLEDPVRTLFENGTSIDTGVLGPLLDNKLLIVLSVLIAIAVVVGGLFVLVMSRQVSRQASKGMRQRRARKERTRRD</sequence>
<evidence type="ECO:0000313" key="3">
    <source>
        <dbReference type="EMBL" id="CAB4967491.1"/>
    </source>
</evidence>
<gene>
    <name evidence="2" type="ORF">UFOPK3573_01124</name>
    <name evidence="3" type="ORF">UFOPK3879_01347</name>
</gene>
<protein>
    <submittedName>
        <fullName evidence="2">Unannotated protein</fullName>
    </submittedName>
</protein>
<evidence type="ECO:0000313" key="2">
    <source>
        <dbReference type="EMBL" id="CAB4909245.1"/>
    </source>
</evidence>
<name>A0A6J7GXG6_9ZZZZ</name>